<dbReference type="InterPro" id="IPR024473">
    <property type="entry name" value="Transposases_IS4_N"/>
</dbReference>
<organism evidence="2 3">
    <name type="scientific">Salmonella enterica subsp. enterica serovar Sanjuan</name>
    <dbReference type="NCBI Taxonomy" id="1160765"/>
    <lineage>
        <taxon>Bacteria</taxon>
        <taxon>Pseudomonadati</taxon>
        <taxon>Pseudomonadota</taxon>
        <taxon>Gammaproteobacteria</taxon>
        <taxon>Enterobacterales</taxon>
        <taxon>Enterobacteriaceae</taxon>
        <taxon>Salmonella</taxon>
    </lineage>
</organism>
<evidence type="ECO:0000313" key="2">
    <source>
        <dbReference type="EMBL" id="VEA06630.1"/>
    </source>
</evidence>
<proteinExistence type="predicted"/>
<gene>
    <name evidence="2" type="ORF">NCTC7406_02561</name>
</gene>
<dbReference type="EMBL" id="LR134142">
    <property type="protein sequence ID" value="VEA06630.1"/>
    <property type="molecule type" value="Genomic_DNA"/>
</dbReference>
<name>A0A3S4F9R3_SALET</name>
<evidence type="ECO:0000313" key="3">
    <source>
        <dbReference type="Proteomes" id="UP000276345"/>
    </source>
</evidence>
<protein>
    <submittedName>
        <fullName evidence="2">Insertion element 4 transposase N-terminal</fullName>
    </submittedName>
</protein>
<sequence length="83" mass="9320">MELCGFTDIKTGLLALLWCLMVSLSLVFCAARHQWQCNPLTSLVDYLDPELISRCLAEAGTVTLRKRHLPLEMMVWCIVGIAP</sequence>
<feature type="domain" description="Transposase IS4 N-terminal" evidence="1">
    <location>
        <begin position="39"/>
        <end position="82"/>
    </location>
</feature>
<dbReference type="Proteomes" id="UP000276345">
    <property type="component" value="Chromosome"/>
</dbReference>
<dbReference type="AlphaFoldDB" id="A0A3S4F9R3"/>
<dbReference type="Pfam" id="PF13006">
    <property type="entry name" value="Nterm_IS4"/>
    <property type="match status" value="1"/>
</dbReference>
<evidence type="ECO:0000259" key="1">
    <source>
        <dbReference type="Pfam" id="PF13006"/>
    </source>
</evidence>
<accession>A0A3S4F9R3</accession>
<reference evidence="2 3" key="1">
    <citation type="submission" date="2018-12" db="EMBL/GenBank/DDBJ databases">
        <authorList>
            <consortium name="Pathogen Informatics"/>
        </authorList>
    </citation>
    <scope>NUCLEOTIDE SEQUENCE [LARGE SCALE GENOMIC DNA]</scope>
    <source>
        <strain evidence="2 3">NCTC7406</strain>
    </source>
</reference>